<dbReference type="EMBL" id="CAJNYV010000687">
    <property type="protein sequence ID" value="CAF3375403.1"/>
    <property type="molecule type" value="Genomic_DNA"/>
</dbReference>
<dbReference type="EMBL" id="CAJOBS010001879">
    <property type="protein sequence ID" value="CAF4770880.1"/>
    <property type="molecule type" value="Genomic_DNA"/>
</dbReference>
<protein>
    <submittedName>
        <fullName evidence="1">Uncharacterized protein</fullName>
    </submittedName>
</protein>
<proteinExistence type="predicted"/>
<dbReference type="Proteomes" id="UP000663865">
    <property type="component" value="Unassembled WGS sequence"/>
</dbReference>
<evidence type="ECO:0000313" key="3">
    <source>
        <dbReference type="Proteomes" id="UP000663865"/>
    </source>
</evidence>
<evidence type="ECO:0000313" key="2">
    <source>
        <dbReference type="EMBL" id="CAF4770880.1"/>
    </source>
</evidence>
<evidence type="ECO:0000313" key="1">
    <source>
        <dbReference type="EMBL" id="CAF3375403.1"/>
    </source>
</evidence>
<name>A0A817Y0M7_9BILA</name>
<organism evidence="1 3">
    <name type="scientific">Rotaria socialis</name>
    <dbReference type="NCBI Taxonomy" id="392032"/>
    <lineage>
        <taxon>Eukaryota</taxon>
        <taxon>Metazoa</taxon>
        <taxon>Spiralia</taxon>
        <taxon>Gnathifera</taxon>
        <taxon>Rotifera</taxon>
        <taxon>Eurotatoria</taxon>
        <taxon>Bdelloidea</taxon>
        <taxon>Philodinida</taxon>
        <taxon>Philodinidae</taxon>
        <taxon>Rotaria</taxon>
    </lineage>
</organism>
<gene>
    <name evidence="1" type="ORF">KIK155_LOCUS5790</name>
    <name evidence="2" type="ORF">TOA249_LOCUS21582</name>
</gene>
<comment type="caution">
    <text evidence="1">The sequence shown here is derived from an EMBL/GenBank/DDBJ whole genome shotgun (WGS) entry which is preliminary data.</text>
</comment>
<reference evidence="1" key="1">
    <citation type="submission" date="2021-02" db="EMBL/GenBank/DDBJ databases">
        <authorList>
            <person name="Nowell W R."/>
        </authorList>
    </citation>
    <scope>NUCLEOTIDE SEQUENCE</scope>
</reference>
<dbReference type="Proteomes" id="UP000663838">
    <property type="component" value="Unassembled WGS sequence"/>
</dbReference>
<dbReference type="AlphaFoldDB" id="A0A817Y0M7"/>
<accession>A0A817Y0M7</accession>
<sequence length="388" mass="45538">MITDSLFTSSSKPSCRHLRSTGTSLTDVSSISTQHMMLKETCSCSTCTCSNKSIAYQNQLKSVPSFSFENNDDCLTYAFFTLYESSLWCMQIIYELFFKSLWQIFIYLKQEMQYNRSHNHTCNRVDMVSINKSTMNNSSLISKKRNYSDSSRYHWRLNEARNRESHRRLPRNNRLLGRENTLLRKDLHRVSSNQNMNQTTYKPQDSRSIDTNIVFVPIRSSYCQTDTLNNDLPTINVDLSQSEKTINLSEQLTDKVHHRLHEPLMLMNREMLCRQNRASFYSTIPSGDNLFQQSSNEKKEILCNECTKPMDVQTDKTLLSNSNQISNFHLHQRKQCPQKIKQNRRIIDDCSIPLTLTTSLHSNLSLYNEDYFLKKKIHHLFNDKLHFQ</sequence>